<organism evidence="2 3">
    <name type="scientific">Natribaculum luteum</name>
    <dbReference type="NCBI Taxonomy" id="1586232"/>
    <lineage>
        <taxon>Archaea</taxon>
        <taxon>Methanobacteriati</taxon>
        <taxon>Methanobacteriota</taxon>
        <taxon>Stenosarchaea group</taxon>
        <taxon>Halobacteria</taxon>
        <taxon>Halobacteriales</taxon>
        <taxon>Natrialbaceae</taxon>
        <taxon>Natribaculum</taxon>
    </lineage>
</organism>
<keyword evidence="1" id="KW-1133">Transmembrane helix</keyword>
<feature type="transmembrane region" description="Helical" evidence="1">
    <location>
        <begin position="14"/>
        <end position="35"/>
    </location>
</feature>
<dbReference type="RefSeq" id="WP_246967523.1">
    <property type="nucleotide sequence ID" value="NZ_CP095397.1"/>
</dbReference>
<protein>
    <submittedName>
        <fullName evidence="2">Uncharacterized protein</fullName>
    </submittedName>
</protein>
<gene>
    <name evidence="2" type="ORF">ACFOZ7_04720</name>
</gene>
<comment type="caution">
    <text evidence="2">The sequence shown here is derived from an EMBL/GenBank/DDBJ whole genome shotgun (WGS) entry which is preliminary data.</text>
</comment>
<keyword evidence="1" id="KW-0472">Membrane</keyword>
<dbReference type="GeneID" id="71854926"/>
<keyword evidence="1" id="KW-0812">Transmembrane</keyword>
<dbReference type="EMBL" id="JBHSDJ010000013">
    <property type="protein sequence ID" value="MFC4246298.1"/>
    <property type="molecule type" value="Genomic_DNA"/>
</dbReference>
<dbReference type="AlphaFoldDB" id="A0ABD5NWG2"/>
<feature type="transmembrane region" description="Helical" evidence="1">
    <location>
        <begin position="41"/>
        <end position="59"/>
    </location>
</feature>
<evidence type="ECO:0000256" key="1">
    <source>
        <dbReference type="SAM" id="Phobius"/>
    </source>
</evidence>
<dbReference type="Proteomes" id="UP001595821">
    <property type="component" value="Unassembled WGS sequence"/>
</dbReference>
<evidence type="ECO:0000313" key="2">
    <source>
        <dbReference type="EMBL" id="MFC4246298.1"/>
    </source>
</evidence>
<sequence>METRAPSIRNPRSFYDVFGVAISGIAVMAAVLYVWHGSIVRLEMVAFVAIVFFWVGWAIDKILERSAQRTGRDRR</sequence>
<name>A0ABD5NWG2_9EURY</name>
<evidence type="ECO:0000313" key="3">
    <source>
        <dbReference type="Proteomes" id="UP001595821"/>
    </source>
</evidence>
<reference evidence="2 3" key="1">
    <citation type="journal article" date="2014" name="Int. J. Syst. Evol. Microbiol.">
        <title>Complete genome sequence of Corynebacterium casei LMG S-19264T (=DSM 44701T), isolated from a smear-ripened cheese.</title>
        <authorList>
            <consortium name="US DOE Joint Genome Institute (JGI-PGF)"/>
            <person name="Walter F."/>
            <person name="Albersmeier A."/>
            <person name="Kalinowski J."/>
            <person name="Ruckert C."/>
        </authorList>
    </citation>
    <scope>NUCLEOTIDE SEQUENCE [LARGE SCALE GENOMIC DNA]</scope>
    <source>
        <strain evidence="2 3">IBRC-M 10912</strain>
    </source>
</reference>
<proteinExistence type="predicted"/>
<accession>A0ABD5NWG2</accession>